<evidence type="ECO:0000256" key="5">
    <source>
        <dbReference type="ARBA" id="ARBA00023163"/>
    </source>
</evidence>
<keyword evidence="3" id="KW-0805">Transcription regulation</keyword>
<comment type="subcellular location">
    <subcellularLocation>
        <location evidence="1">Nucleus</location>
    </subcellularLocation>
</comment>
<keyword evidence="6" id="KW-0539">Nucleus</keyword>
<dbReference type="AlphaFoldDB" id="A0A0K9P9E7"/>
<feature type="compositionally biased region" description="Basic residues" evidence="8">
    <location>
        <begin position="26"/>
        <end position="35"/>
    </location>
</feature>
<dbReference type="Pfam" id="PF00847">
    <property type="entry name" value="AP2"/>
    <property type="match status" value="1"/>
</dbReference>
<dbReference type="FunFam" id="3.30.730.10:FF:000004">
    <property type="entry name" value="AP2-like ethylene-responsive transcription factor"/>
    <property type="match status" value="1"/>
</dbReference>
<dbReference type="SMART" id="SM00380">
    <property type="entry name" value="AP2"/>
    <property type="match status" value="2"/>
</dbReference>
<comment type="similarity">
    <text evidence="7">Belongs to the AP2/ERF transcription factor family. AP2 subfamily.</text>
</comment>
<gene>
    <name evidence="10" type="ORF">ZOSMA_312G00060</name>
</gene>
<dbReference type="FunFam" id="3.30.730.10:FF:000002">
    <property type="entry name" value="AP2-like ethylene-responsive transcription factor"/>
    <property type="match status" value="1"/>
</dbReference>
<evidence type="ECO:0000313" key="11">
    <source>
        <dbReference type="Proteomes" id="UP000036987"/>
    </source>
</evidence>
<dbReference type="CDD" id="cd00018">
    <property type="entry name" value="AP2"/>
    <property type="match status" value="1"/>
</dbReference>
<dbReference type="OrthoDB" id="207175at2759"/>
<comment type="caution">
    <text evidence="10">The sequence shown here is derived from an EMBL/GenBank/DDBJ whole genome shotgun (WGS) entry which is preliminary data.</text>
</comment>
<dbReference type="Proteomes" id="UP000036987">
    <property type="component" value="Unassembled WGS sequence"/>
</dbReference>
<evidence type="ECO:0000313" key="10">
    <source>
        <dbReference type="EMBL" id="KMZ65688.1"/>
    </source>
</evidence>
<dbReference type="GO" id="GO:0009909">
    <property type="term" value="P:regulation of flower development"/>
    <property type="evidence" value="ECO:0007669"/>
    <property type="project" value="UniProtKB-ARBA"/>
</dbReference>
<evidence type="ECO:0000256" key="6">
    <source>
        <dbReference type="ARBA" id="ARBA00023242"/>
    </source>
</evidence>
<proteinExistence type="inferred from homology"/>
<feature type="domain" description="AP2/ERF" evidence="9">
    <location>
        <begin position="45"/>
        <end position="108"/>
    </location>
</feature>
<dbReference type="EMBL" id="LFYR01001018">
    <property type="protein sequence ID" value="KMZ65688.1"/>
    <property type="molecule type" value="Genomic_DNA"/>
</dbReference>
<keyword evidence="2" id="KW-0677">Repeat</keyword>
<evidence type="ECO:0000256" key="7">
    <source>
        <dbReference type="ARBA" id="ARBA00037973"/>
    </source>
</evidence>
<organism evidence="10 11">
    <name type="scientific">Zostera marina</name>
    <name type="common">Eelgrass</name>
    <dbReference type="NCBI Taxonomy" id="29655"/>
    <lineage>
        <taxon>Eukaryota</taxon>
        <taxon>Viridiplantae</taxon>
        <taxon>Streptophyta</taxon>
        <taxon>Embryophyta</taxon>
        <taxon>Tracheophyta</taxon>
        <taxon>Spermatophyta</taxon>
        <taxon>Magnoliopsida</taxon>
        <taxon>Liliopsida</taxon>
        <taxon>Zosteraceae</taxon>
        <taxon>Zostera</taxon>
    </lineage>
</organism>
<dbReference type="STRING" id="29655.A0A0K9P9E7"/>
<evidence type="ECO:0000256" key="2">
    <source>
        <dbReference type="ARBA" id="ARBA00022737"/>
    </source>
</evidence>
<name>A0A0K9P9E7_ZOSMR</name>
<dbReference type="OMA" id="RRIYWIF"/>
<evidence type="ECO:0000259" key="9">
    <source>
        <dbReference type="PROSITE" id="PS51032"/>
    </source>
</evidence>
<evidence type="ECO:0000256" key="8">
    <source>
        <dbReference type="SAM" id="MobiDB-lite"/>
    </source>
</evidence>
<reference evidence="11" key="1">
    <citation type="journal article" date="2016" name="Nature">
        <title>The genome of the seagrass Zostera marina reveals angiosperm adaptation to the sea.</title>
        <authorList>
            <person name="Olsen J.L."/>
            <person name="Rouze P."/>
            <person name="Verhelst B."/>
            <person name="Lin Y.-C."/>
            <person name="Bayer T."/>
            <person name="Collen J."/>
            <person name="Dattolo E."/>
            <person name="De Paoli E."/>
            <person name="Dittami S."/>
            <person name="Maumus F."/>
            <person name="Michel G."/>
            <person name="Kersting A."/>
            <person name="Lauritano C."/>
            <person name="Lohaus R."/>
            <person name="Toepel M."/>
            <person name="Tonon T."/>
            <person name="Vanneste K."/>
            <person name="Amirebrahimi M."/>
            <person name="Brakel J."/>
            <person name="Bostroem C."/>
            <person name="Chovatia M."/>
            <person name="Grimwood J."/>
            <person name="Jenkins J.W."/>
            <person name="Jueterbock A."/>
            <person name="Mraz A."/>
            <person name="Stam W.T."/>
            <person name="Tice H."/>
            <person name="Bornberg-Bauer E."/>
            <person name="Green P.J."/>
            <person name="Pearson G.A."/>
            <person name="Procaccini G."/>
            <person name="Duarte C.M."/>
            <person name="Schmutz J."/>
            <person name="Reusch T.B.H."/>
            <person name="Van de Peer Y."/>
        </authorList>
    </citation>
    <scope>NUCLEOTIDE SEQUENCE [LARGE SCALE GENOMIC DNA]</scope>
    <source>
        <strain evidence="11">cv. Finnish</strain>
    </source>
</reference>
<dbReference type="SUPFAM" id="SSF54171">
    <property type="entry name" value="DNA-binding domain"/>
    <property type="match status" value="2"/>
</dbReference>
<dbReference type="PROSITE" id="PS51032">
    <property type="entry name" value="AP2_ERF"/>
    <property type="match status" value="2"/>
</dbReference>
<dbReference type="InterPro" id="IPR001471">
    <property type="entry name" value="AP2/ERF_dom"/>
</dbReference>
<dbReference type="GO" id="GO:0005634">
    <property type="term" value="C:nucleus"/>
    <property type="evidence" value="ECO:0007669"/>
    <property type="project" value="UniProtKB-SubCell"/>
</dbReference>
<accession>A0A0K9P9E7</accession>
<dbReference type="Gene3D" id="3.30.730.10">
    <property type="entry name" value="AP2/ERF domain"/>
    <property type="match status" value="2"/>
</dbReference>
<dbReference type="PANTHER" id="PTHR32467:SF172">
    <property type="entry name" value="OS09G0423800 PROTEIN"/>
    <property type="match status" value="1"/>
</dbReference>
<protein>
    <submittedName>
        <fullName evidence="10">AP2-like ethylene-responsive transcription factor</fullName>
    </submittedName>
</protein>
<dbReference type="InterPro" id="IPR036955">
    <property type="entry name" value="AP2/ERF_dom_sf"/>
</dbReference>
<sequence>MTGKEAPSDSSGKSRSSSNGVTVNVKVKRTRKSVSRRSPSQRSSIHRGVTKHRWTGRYEAHLWDKNCWNQSQNKKGRQGAYDEEEAAAHAYDLAALKYWGQDTVLNFPVNLYGDEMKEMEGQTREEYIGSLRRKSSGFSRGVSKYRGVARHHHNGRWEARIGRVLGNKYLYLGTFATQEEAATAYDMAAIEYRGLNAVTNFDLSRYMNWLHPVDQNLPDPILNQVADNVAREVGINFHHCHEMMKSDATATAAVISTNITDDKTVSAPSNDTTVVLDQVPSTGCSFPVDIQTNFEYCNEYLNFTDGDDILFQDFSSYCPTIFHYELDF</sequence>
<dbReference type="InterPro" id="IPR016177">
    <property type="entry name" value="DNA-bd_dom_sf"/>
</dbReference>
<feature type="domain" description="AP2/ERF" evidence="9">
    <location>
        <begin position="144"/>
        <end position="202"/>
    </location>
</feature>
<feature type="region of interest" description="Disordered" evidence="8">
    <location>
        <begin position="1"/>
        <end position="50"/>
    </location>
</feature>
<dbReference type="PRINTS" id="PR00367">
    <property type="entry name" value="ETHRSPELEMNT"/>
</dbReference>
<dbReference type="GO" id="GO:0003700">
    <property type="term" value="F:DNA-binding transcription factor activity"/>
    <property type="evidence" value="ECO:0007669"/>
    <property type="project" value="InterPro"/>
</dbReference>
<evidence type="ECO:0000256" key="4">
    <source>
        <dbReference type="ARBA" id="ARBA00023125"/>
    </source>
</evidence>
<dbReference type="PANTHER" id="PTHR32467">
    <property type="entry name" value="AP2-LIKE ETHYLENE-RESPONSIVE TRANSCRIPTION FACTOR"/>
    <property type="match status" value="1"/>
</dbReference>
<dbReference type="GO" id="GO:0003677">
    <property type="term" value="F:DNA binding"/>
    <property type="evidence" value="ECO:0007669"/>
    <property type="project" value="UniProtKB-KW"/>
</dbReference>
<feature type="compositionally biased region" description="Low complexity" evidence="8">
    <location>
        <begin position="8"/>
        <end position="25"/>
    </location>
</feature>
<evidence type="ECO:0000256" key="3">
    <source>
        <dbReference type="ARBA" id="ARBA00023015"/>
    </source>
</evidence>
<keyword evidence="11" id="KW-1185">Reference proteome</keyword>
<evidence type="ECO:0000256" key="1">
    <source>
        <dbReference type="ARBA" id="ARBA00004123"/>
    </source>
</evidence>
<keyword evidence="5" id="KW-0804">Transcription</keyword>
<keyword evidence="4" id="KW-0238">DNA-binding</keyword>